<dbReference type="Gene3D" id="2.30.30.140">
    <property type="match status" value="1"/>
</dbReference>
<dbReference type="Proteomes" id="UP001652582">
    <property type="component" value="Chromosome 27"/>
</dbReference>
<evidence type="ECO:0000313" key="3">
    <source>
        <dbReference type="RefSeq" id="XP_052746003.1"/>
    </source>
</evidence>
<proteinExistence type="predicted"/>
<evidence type="ECO:0000313" key="2">
    <source>
        <dbReference type="Proteomes" id="UP001652582"/>
    </source>
</evidence>
<name>A0ABM3M4S9_BICAN</name>
<dbReference type="InterPro" id="IPR002999">
    <property type="entry name" value="Tudor"/>
</dbReference>
<sequence>MKTSSNSVVCWTLPMSRVVTISAADVCKKIPAKYEDIVEFCCLLDAANVKRALIDSSRVVTISAADVCKKIPAKYEDIVEFCCLLDAANVKVGDSVKITLKSKTADGYNVQIDNSGTQSEGKVSRWVPLVEVAQPATKPVTGPVEVQVPRPEVRHKSTVLLVEAPAMDRVLVRPADTESVRRFDAVLQDVAQYGFHATPINEPPQKGQMVIGKFSDGLCYRALCIRTNVKANKFMLEYVEFGNVAISPRESIYACPQQWDLSAAPTVVSVVKLGAEYALTGDAALEYIESVREAEFLLTLANGAASAPSGAEVHLALSKNGESVNQKLLMMCKPDWKKIEESGGDVLDVRPIMLSDLEYVSLPTGGCEVEVLDVSMLASGALSGCERAPGRSVCDAIEPVSKQVMCADVM</sequence>
<accession>A0ABM3M4S9</accession>
<dbReference type="RefSeq" id="XP_052746003.1">
    <property type="nucleotide sequence ID" value="XM_052890043.1"/>
</dbReference>
<feature type="domain" description="Tudor" evidence="1">
    <location>
        <begin position="175"/>
        <end position="260"/>
    </location>
</feature>
<protein>
    <submittedName>
        <fullName evidence="3">Uncharacterized protein LOC112057225</fullName>
    </submittedName>
</protein>
<gene>
    <name evidence="3" type="primary">LOC112057225</name>
</gene>
<reference evidence="3" key="1">
    <citation type="submission" date="2025-08" db="UniProtKB">
        <authorList>
            <consortium name="RefSeq"/>
        </authorList>
    </citation>
    <scope>IDENTIFICATION</scope>
</reference>
<dbReference type="GeneID" id="112057225"/>
<organism evidence="2 3">
    <name type="scientific">Bicyclus anynana</name>
    <name type="common">Squinting bush brown butterfly</name>
    <dbReference type="NCBI Taxonomy" id="110368"/>
    <lineage>
        <taxon>Eukaryota</taxon>
        <taxon>Metazoa</taxon>
        <taxon>Ecdysozoa</taxon>
        <taxon>Arthropoda</taxon>
        <taxon>Hexapoda</taxon>
        <taxon>Insecta</taxon>
        <taxon>Pterygota</taxon>
        <taxon>Neoptera</taxon>
        <taxon>Endopterygota</taxon>
        <taxon>Lepidoptera</taxon>
        <taxon>Glossata</taxon>
        <taxon>Ditrysia</taxon>
        <taxon>Papilionoidea</taxon>
        <taxon>Nymphalidae</taxon>
        <taxon>Satyrinae</taxon>
        <taxon>Satyrini</taxon>
        <taxon>Mycalesina</taxon>
        <taxon>Bicyclus</taxon>
    </lineage>
</organism>
<dbReference type="SUPFAM" id="SSF63748">
    <property type="entry name" value="Tudor/PWWP/MBT"/>
    <property type="match status" value="1"/>
</dbReference>
<evidence type="ECO:0000259" key="1">
    <source>
        <dbReference type="Pfam" id="PF00567"/>
    </source>
</evidence>
<keyword evidence="2" id="KW-1185">Reference proteome</keyword>
<dbReference type="Pfam" id="PF00567">
    <property type="entry name" value="TUDOR"/>
    <property type="match status" value="1"/>
</dbReference>